<dbReference type="Proteomes" id="UP000192591">
    <property type="component" value="Unassembled WGS sequence"/>
</dbReference>
<dbReference type="STRING" id="1962155.B1813_22785"/>
<organism evidence="1 2">
    <name type="scientific">Saccharomonospora piscinae</name>
    <dbReference type="NCBI Taxonomy" id="687388"/>
    <lineage>
        <taxon>Bacteria</taxon>
        <taxon>Bacillati</taxon>
        <taxon>Actinomycetota</taxon>
        <taxon>Actinomycetes</taxon>
        <taxon>Pseudonocardiales</taxon>
        <taxon>Pseudonocardiaceae</taxon>
        <taxon>Saccharomonospora</taxon>
    </lineage>
</organism>
<comment type="caution">
    <text evidence="1">The sequence shown here is derived from an EMBL/GenBank/DDBJ whole genome shotgun (WGS) entry which is preliminary data.</text>
</comment>
<sequence length="128" mass="14484">MGLNTLSADKIQLFGTAVLVRPSVNGRQLQRATRGLIVDSWGDDDYVCVWFPSLGGLREIGKAVQPIRWKDLGPCWDLANCPSSWVVKAHRSARRDQAMFTIHVWAAERLQMAARAHRRAQQERRNCA</sequence>
<accession>A0A1V8ZVT8</accession>
<proteinExistence type="predicted"/>
<evidence type="ECO:0000313" key="1">
    <source>
        <dbReference type="EMBL" id="OQO88982.1"/>
    </source>
</evidence>
<dbReference type="RefSeq" id="WP_081195501.1">
    <property type="nucleotide sequence ID" value="NZ_MWIH01000010.1"/>
</dbReference>
<evidence type="ECO:0000313" key="2">
    <source>
        <dbReference type="Proteomes" id="UP000192591"/>
    </source>
</evidence>
<dbReference type="EMBL" id="MWIH01000010">
    <property type="protein sequence ID" value="OQO88982.1"/>
    <property type="molecule type" value="Genomic_DNA"/>
</dbReference>
<dbReference type="AlphaFoldDB" id="A0A1V8ZVT8"/>
<name>A0A1V8ZVT8_SACPI</name>
<keyword evidence="2" id="KW-1185">Reference proteome</keyword>
<gene>
    <name evidence="1" type="ORF">B1813_22785</name>
</gene>
<reference evidence="1 2" key="1">
    <citation type="submission" date="2017-02" db="EMBL/GenBank/DDBJ databases">
        <title>Draft genome of Saccharomonospora sp. 154.</title>
        <authorList>
            <person name="Alonso-Carmona G.S."/>
            <person name="De La Haba R."/>
            <person name="Vera-Gargallo B."/>
            <person name="Sandoval-Trujillo A.H."/>
            <person name="Ramirez-Duran N."/>
            <person name="Ventosa A."/>
        </authorList>
    </citation>
    <scope>NUCLEOTIDE SEQUENCE [LARGE SCALE GENOMIC DNA]</scope>
    <source>
        <strain evidence="1 2">LRS4.154</strain>
    </source>
</reference>
<protein>
    <submittedName>
        <fullName evidence="1">Uncharacterized protein</fullName>
    </submittedName>
</protein>